<evidence type="ECO:0000313" key="2">
    <source>
        <dbReference type="EMBL" id="MCS0499964.1"/>
    </source>
</evidence>
<reference evidence="2 3" key="1">
    <citation type="submission" date="2022-08" db="EMBL/GenBank/DDBJ databases">
        <authorList>
            <person name="Li F."/>
        </authorList>
    </citation>
    <scope>NUCLEOTIDE SEQUENCE [LARGE SCALE GENOMIC DNA]</scope>
    <source>
        <strain evidence="2 3">10F1B-8-1</strain>
    </source>
</reference>
<protein>
    <recommendedName>
        <fullName evidence="4">DUF998 domain-containing protein</fullName>
    </recommendedName>
</protein>
<proteinExistence type="predicted"/>
<keyword evidence="1" id="KW-0812">Transmembrane</keyword>
<name>A0ABT1ZGX3_9MICO</name>
<feature type="transmembrane region" description="Helical" evidence="1">
    <location>
        <begin position="162"/>
        <end position="182"/>
    </location>
</feature>
<feature type="transmembrane region" description="Helical" evidence="1">
    <location>
        <begin position="133"/>
        <end position="155"/>
    </location>
</feature>
<keyword evidence="1" id="KW-0472">Membrane</keyword>
<comment type="caution">
    <text evidence="2">The sequence shown here is derived from an EMBL/GenBank/DDBJ whole genome shotgun (WGS) entry which is preliminary data.</text>
</comment>
<accession>A0ABT1ZGX3</accession>
<feature type="transmembrane region" description="Helical" evidence="1">
    <location>
        <begin position="23"/>
        <end position="49"/>
    </location>
</feature>
<evidence type="ECO:0000313" key="3">
    <source>
        <dbReference type="Proteomes" id="UP001205337"/>
    </source>
</evidence>
<feature type="transmembrane region" description="Helical" evidence="1">
    <location>
        <begin position="275"/>
        <end position="295"/>
    </location>
</feature>
<evidence type="ECO:0000256" key="1">
    <source>
        <dbReference type="SAM" id="Phobius"/>
    </source>
</evidence>
<feature type="transmembrane region" description="Helical" evidence="1">
    <location>
        <begin position="202"/>
        <end position="225"/>
    </location>
</feature>
<keyword evidence="1" id="KW-1133">Transmembrane helix</keyword>
<dbReference type="RefSeq" id="WP_258799054.1">
    <property type="nucleotide sequence ID" value="NZ_JANTHX010000007.1"/>
</dbReference>
<feature type="transmembrane region" description="Helical" evidence="1">
    <location>
        <begin position="99"/>
        <end position="121"/>
    </location>
</feature>
<gene>
    <name evidence="2" type="ORF">NUH29_10440</name>
</gene>
<feature type="transmembrane region" description="Helical" evidence="1">
    <location>
        <begin position="302"/>
        <end position="325"/>
    </location>
</feature>
<dbReference type="Proteomes" id="UP001205337">
    <property type="component" value="Unassembled WGS sequence"/>
</dbReference>
<evidence type="ECO:0008006" key="4">
    <source>
        <dbReference type="Google" id="ProtNLM"/>
    </source>
</evidence>
<feature type="transmembrane region" description="Helical" evidence="1">
    <location>
        <begin position="246"/>
        <end position="269"/>
    </location>
</feature>
<sequence length="363" mass="37633">MTTARQNPFTARLATASTTESRALLVAMFALVLGGVIGFAIIGLGSVPIAGRNSLGSVAAIVAAVISALVFAVGYVLPSPGAARRQRPERTVGRLVLDNVALALAHGFTVLLLVTGLSIVLGDAFIGAEVYPFSAALLVGIASALSAYVSFLSAAGMTTTRVATVMAVFLVVGVMTAMISASDPEWWQKNISALGIGDDFSSATFNITLIVAGVVLTAIASYLAAELAEGRMASSPRDADDRGVELRVGLVRWGLVLLGVFLACVGVFHVDWIEWVHNTFATGLVVIFAALVIGIRRLVPRLPAVFVTVGFAFLAVVVGASVLFAVGIYNLTAVEIIGFALIFTWLVLLIRNVSAGSQDAAAA</sequence>
<feature type="transmembrane region" description="Helical" evidence="1">
    <location>
        <begin position="55"/>
        <end position="78"/>
    </location>
</feature>
<keyword evidence="3" id="KW-1185">Reference proteome</keyword>
<dbReference type="EMBL" id="JANTHX010000007">
    <property type="protein sequence ID" value="MCS0499964.1"/>
    <property type="molecule type" value="Genomic_DNA"/>
</dbReference>
<feature type="transmembrane region" description="Helical" evidence="1">
    <location>
        <begin position="331"/>
        <end position="350"/>
    </location>
</feature>
<organism evidence="2 3">
    <name type="scientific">Protaetiibacter mangrovi</name>
    <dbReference type="NCBI Taxonomy" id="2970926"/>
    <lineage>
        <taxon>Bacteria</taxon>
        <taxon>Bacillati</taxon>
        <taxon>Actinomycetota</taxon>
        <taxon>Actinomycetes</taxon>
        <taxon>Micrococcales</taxon>
        <taxon>Microbacteriaceae</taxon>
        <taxon>Protaetiibacter</taxon>
    </lineage>
</organism>